<reference evidence="2 4" key="1">
    <citation type="journal article" date="2015" name="Int. J. Syst. Evol. Microbiol.">
        <title>Bacillus glycinifermentans sp. nov., isolated from fermented soybean paste.</title>
        <authorList>
            <person name="Kim S.J."/>
            <person name="Dunlap C.A."/>
            <person name="Kwon S.W."/>
            <person name="Rooney A.P."/>
        </authorList>
    </citation>
    <scope>NUCLEOTIDE SEQUENCE [LARGE SCALE GENOMIC DNA]</scope>
    <source>
        <strain evidence="2 4">GO-13</strain>
    </source>
</reference>
<feature type="domain" description="DUF1858" evidence="1">
    <location>
        <begin position="6"/>
        <end position="60"/>
    </location>
</feature>
<dbReference type="InterPro" id="IPR015077">
    <property type="entry name" value="DUF1858"/>
</dbReference>
<dbReference type="EMBL" id="JARRTL010000005">
    <property type="protein sequence ID" value="MEC0483447.1"/>
    <property type="molecule type" value="Genomic_DNA"/>
</dbReference>
<comment type="caution">
    <text evidence="2">The sequence shown here is derived from an EMBL/GenBank/DDBJ whole genome shotgun (WGS) entry which is preliminary data.</text>
</comment>
<dbReference type="SUPFAM" id="SSF140683">
    <property type="entry name" value="SP0561-like"/>
    <property type="match status" value="1"/>
</dbReference>
<dbReference type="PATRIC" id="fig|1664069.3.peg.5207"/>
<dbReference type="InterPro" id="IPR038062">
    <property type="entry name" value="ScdA-like_N_sf"/>
</dbReference>
<keyword evidence="5" id="KW-1185">Reference proteome</keyword>
<accession>A0A0J6EJ40</accession>
<dbReference type="AlphaFoldDB" id="A0A0J6EQW5"/>
<evidence type="ECO:0000313" key="3">
    <source>
        <dbReference type="EMBL" id="MEC0483447.1"/>
    </source>
</evidence>
<evidence type="ECO:0000259" key="1">
    <source>
        <dbReference type="Pfam" id="PF08984"/>
    </source>
</evidence>
<dbReference type="Proteomes" id="UP001341297">
    <property type="component" value="Unassembled WGS sequence"/>
</dbReference>
<reference evidence="3 5" key="3">
    <citation type="submission" date="2023-03" db="EMBL/GenBank/DDBJ databases">
        <title>Agriculturally important microbes genome sequencing.</title>
        <authorList>
            <person name="Dunlap C."/>
        </authorList>
    </citation>
    <scope>NUCLEOTIDE SEQUENCE [LARGE SCALE GENOMIC DNA]</scope>
    <source>
        <strain evidence="3 5">CBP-3203</strain>
    </source>
</reference>
<dbReference type="Gene3D" id="1.10.3910.10">
    <property type="entry name" value="SP0561-like"/>
    <property type="match status" value="1"/>
</dbReference>
<proteinExistence type="predicted"/>
<gene>
    <name evidence="2" type="ORF">AB447_208520</name>
    <name evidence="3" type="ORF">P8828_01050</name>
</gene>
<dbReference type="STRING" id="1664069.BGLY_2378"/>
<evidence type="ECO:0000313" key="5">
    <source>
        <dbReference type="Proteomes" id="UP001341297"/>
    </source>
</evidence>
<accession>A0A0J6EQW5</accession>
<reference evidence="2" key="2">
    <citation type="submission" date="2015-10" db="EMBL/GenBank/DDBJ databases">
        <authorList>
            <person name="Gilbert D.G."/>
        </authorList>
    </citation>
    <scope>NUCLEOTIDE SEQUENCE</scope>
    <source>
        <strain evidence="2">GO-13</strain>
    </source>
</reference>
<sequence>MNKTLNLNASVYELCTLHPELKSLMKDIGFDHIAKPGMLETAGRIMTIPKGARLKQIELTNVLDTLRAHGFEPVFGEETNNERNH</sequence>
<dbReference type="EMBL" id="LECW02000078">
    <property type="protein sequence ID" value="KRT87271.1"/>
    <property type="molecule type" value="Genomic_DNA"/>
</dbReference>
<protein>
    <submittedName>
        <fullName evidence="3">DUF1858 domain-containing protein</fullName>
    </submittedName>
</protein>
<evidence type="ECO:0000313" key="2">
    <source>
        <dbReference type="EMBL" id="KRT87271.1"/>
    </source>
</evidence>
<name>A0A0J6EQW5_9BACI</name>
<dbReference type="OrthoDB" id="411397at2"/>
<evidence type="ECO:0000313" key="4">
    <source>
        <dbReference type="Proteomes" id="UP000036168"/>
    </source>
</evidence>
<dbReference type="Proteomes" id="UP000036168">
    <property type="component" value="Unassembled WGS sequence"/>
</dbReference>
<dbReference type="Pfam" id="PF08984">
    <property type="entry name" value="DUF1858"/>
    <property type="match status" value="1"/>
</dbReference>
<organism evidence="2 4">
    <name type="scientific">Bacillus glycinifermentans</name>
    <dbReference type="NCBI Taxonomy" id="1664069"/>
    <lineage>
        <taxon>Bacteria</taxon>
        <taxon>Bacillati</taxon>
        <taxon>Bacillota</taxon>
        <taxon>Bacilli</taxon>
        <taxon>Bacillales</taxon>
        <taxon>Bacillaceae</taxon>
        <taxon>Bacillus</taxon>
    </lineage>
</organism>